<dbReference type="SMART" id="SM00436">
    <property type="entry name" value="TOP1Bc"/>
    <property type="match status" value="1"/>
</dbReference>
<dbReference type="GO" id="GO:0008270">
    <property type="term" value="F:zinc ion binding"/>
    <property type="evidence" value="ECO:0007669"/>
    <property type="project" value="UniProtKB-KW"/>
</dbReference>
<dbReference type="InterPro" id="IPR013824">
    <property type="entry name" value="Topo_IA_cen_sub1"/>
</dbReference>
<dbReference type="Pfam" id="PF01131">
    <property type="entry name" value="Topoisom_bac"/>
    <property type="match status" value="1"/>
</dbReference>
<dbReference type="InterPro" id="IPR023406">
    <property type="entry name" value="Topo_IA_AS"/>
</dbReference>
<evidence type="ECO:0000256" key="4">
    <source>
        <dbReference type="ARBA" id="ARBA00022771"/>
    </source>
</evidence>
<feature type="site" description="Interaction with DNA" evidence="10">
    <location>
        <position position="141"/>
    </location>
</feature>
<dbReference type="InterPro" id="IPR023405">
    <property type="entry name" value="Topo_IA_core_domain"/>
</dbReference>
<dbReference type="InterPro" id="IPR013826">
    <property type="entry name" value="Topo_IA_cen_sub3"/>
</dbReference>
<feature type="site" description="Interaction with DNA" evidence="10">
    <location>
        <position position="137"/>
    </location>
</feature>
<evidence type="ECO:0000256" key="8">
    <source>
        <dbReference type="ARBA" id="ARBA00023125"/>
    </source>
</evidence>
<dbReference type="HAMAP" id="MF_00952">
    <property type="entry name" value="Topoisom_1_prok"/>
    <property type="match status" value="1"/>
</dbReference>
<feature type="domain" description="Toprim" evidence="12">
    <location>
        <begin position="1"/>
        <end position="111"/>
    </location>
</feature>
<dbReference type="PANTHER" id="PTHR42785">
    <property type="entry name" value="DNA TOPOISOMERASE, TYPE IA, CORE"/>
    <property type="match status" value="1"/>
</dbReference>
<dbReference type="InterPro" id="IPR003601">
    <property type="entry name" value="Topo_IA_2"/>
</dbReference>
<comment type="function">
    <text evidence="10">Releases the supercoiling and torsional tension of DNA, which is introduced during the DNA replication and transcription, by transiently cleaving and rejoining one strand of the DNA duplex. Introduces a single-strand break via transesterification at a target site in duplex DNA. The scissile phosphodiester is attacked by the catalytic tyrosine of the enzyme, resulting in the formation of a DNA-(5'-phosphotyrosyl)-enzyme intermediate and the expulsion of a 3'-OH DNA strand. The free DNA strand then undergoes passage around the unbroken strand, thus removing DNA supercoils. Finally, in the religation step, the DNA 3'-OH attacks the covalent intermediate to expel the active-site tyrosine and restore the DNA phosphodiester backbone.</text>
</comment>
<evidence type="ECO:0000313" key="14">
    <source>
        <dbReference type="EMBL" id="PIT98355.1"/>
    </source>
</evidence>
<dbReference type="EC" id="5.6.2.1" evidence="10"/>
<dbReference type="InterPro" id="IPR013497">
    <property type="entry name" value="Topo_IA_cen"/>
</dbReference>
<dbReference type="SUPFAM" id="SSF57783">
    <property type="entry name" value="Zinc beta-ribbon"/>
    <property type="match status" value="2"/>
</dbReference>
<dbReference type="PROSITE" id="PS00396">
    <property type="entry name" value="TOPO_IA_1"/>
    <property type="match status" value="1"/>
</dbReference>
<dbReference type="InterPro" id="IPR013825">
    <property type="entry name" value="Topo_IA_cen_sub2"/>
</dbReference>
<feature type="active site" description="O-(5'-phospho-DNA)-tyrosine intermediate" evidence="10">
    <location>
        <position position="299"/>
    </location>
</feature>
<gene>
    <name evidence="10" type="primary">topA</name>
    <name evidence="14" type="ORF">COT71_01060</name>
</gene>
<evidence type="ECO:0000256" key="7">
    <source>
        <dbReference type="ARBA" id="ARBA00023029"/>
    </source>
</evidence>
<dbReference type="Gene3D" id="3.30.65.10">
    <property type="entry name" value="Bacterial Topoisomerase I, domain 1"/>
    <property type="match status" value="2"/>
</dbReference>
<dbReference type="InterPro" id="IPR013498">
    <property type="entry name" value="Topo_IA_Znf"/>
</dbReference>
<evidence type="ECO:0000256" key="2">
    <source>
        <dbReference type="ARBA" id="ARBA00009446"/>
    </source>
</evidence>
<feature type="site" description="Interaction with DNA" evidence="10">
    <location>
        <position position="31"/>
    </location>
</feature>
<feature type="site" description="Interaction with DNA" evidence="10">
    <location>
        <position position="301"/>
    </location>
</feature>
<dbReference type="Gene3D" id="2.70.20.10">
    <property type="entry name" value="Topoisomerase I, domain 3"/>
    <property type="match status" value="1"/>
</dbReference>
<keyword evidence="8 10" id="KW-0238">DNA-binding</keyword>
<evidence type="ECO:0000256" key="6">
    <source>
        <dbReference type="ARBA" id="ARBA00022842"/>
    </source>
</evidence>
<dbReference type="NCBIfam" id="TIGR01051">
    <property type="entry name" value="topA_bact"/>
    <property type="match status" value="1"/>
</dbReference>
<evidence type="ECO:0000256" key="1">
    <source>
        <dbReference type="ARBA" id="ARBA00000213"/>
    </source>
</evidence>
<dbReference type="Gene3D" id="3.40.50.140">
    <property type="match status" value="1"/>
</dbReference>
<dbReference type="InterPro" id="IPR003602">
    <property type="entry name" value="Topo_IA_DNA-bd_dom"/>
</dbReference>
<dbReference type="CDD" id="cd00186">
    <property type="entry name" value="TOP1Ac"/>
    <property type="match status" value="1"/>
</dbReference>
<dbReference type="PROSITE" id="PS52039">
    <property type="entry name" value="TOPO_IA_2"/>
    <property type="match status" value="1"/>
</dbReference>
<dbReference type="CDD" id="cd03363">
    <property type="entry name" value="TOPRIM_TopoIA_TopoI"/>
    <property type="match status" value="1"/>
</dbReference>
<dbReference type="AlphaFoldDB" id="A0A2M6X027"/>
<dbReference type="Gene3D" id="1.10.290.10">
    <property type="entry name" value="Topoisomerase I, domain 4"/>
    <property type="match status" value="1"/>
</dbReference>
<organism evidence="14 15">
    <name type="scientific">Candidatus Andersenbacteria bacterium CG10_big_fil_rev_8_21_14_0_10_54_11</name>
    <dbReference type="NCBI Taxonomy" id="1974485"/>
    <lineage>
        <taxon>Bacteria</taxon>
        <taxon>Candidatus Anderseniibacteriota</taxon>
    </lineage>
</organism>
<dbReference type="SMART" id="SM00437">
    <property type="entry name" value="TOP1Ac"/>
    <property type="match status" value="1"/>
</dbReference>
<dbReference type="Gene3D" id="1.10.460.10">
    <property type="entry name" value="Topoisomerase I, domain 2"/>
    <property type="match status" value="1"/>
</dbReference>
<dbReference type="SMART" id="SM00493">
    <property type="entry name" value="TOPRIM"/>
    <property type="match status" value="1"/>
</dbReference>
<dbReference type="PANTHER" id="PTHR42785:SF1">
    <property type="entry name" value="DNA TOPOISOMERASE"/>
    <property type="match status" value="1"/>
</dbReference>
<feature type="site" description="Interaction with DNA" evidence="10">
    <location>
        <position position="138"/>
    </location>
</feature>
<feature type="region of interest" description="Disordered" evidence="11">
    <location>
        <begin position="334"/>
        <end position="359"/>
    </location>
</feature>
<feature type="domain" description="Topo IA-type catalytic" evidence="13">
    <location>
        <begin position="127"/>
        <end position="557"/>
    </location>
</feature>
<feature type="compositionally biased region" description="Basic and acidic residues" evidence="11">
    <location>
        <begin position="341"/>
        <end position="350"/>
    </location>
</feature>
<comment type="catalytic activity">
    <reaction evidence="1 10">
        <text>ATP-independent breakage of single-stranded DNA, followed by passage and rejoining.</text>
        <dbReference type="EC" id="5.6.2.1"/>
    </reaction>
</comment>
<keyword evidence="7 10" id="KW-0799">Topoisomerase</keyword>
<evidence type="ECO:0000313" key="15">
    <source>
        <dbReference type="Proteomes" id="UP000230731"/>
    </source>
</evidence>
<dbReference type="GO" id="GO:0005694">
    <property type="term" value="C:chromosome"/>
    <property type="evidence" value="ECO:0007669"/>
    <property type="project" value="InterPro"/>
</dbReference>
<dbReference type="SUPFAM" id="SSF56712">
    <property type="entry name" value="Prokaryotic type I DNA topoisomerase"/>
    <property type="match status" value="1"/>
</dbReference>
<dbReference type="InterPro" id="IPR028612">
    <property type="entry name" value="Topoisom_1_IA"/>
</dbReference>
<evidence type="ECO:0000259" key="13">
    <source>
        <dbReference type="PROSITE" id="PS52039"/>
    </source>
</evidence>
<evidence type="ECO:0000259" key="12">
    <source>
        <dbReference type="PROSITE" id="PS50880"/>
    </source>
</evidence>
<dbReference type="EMBL" id="PEZP01000012">
    <property type="protein sequence ID" value="PIT98355.1"/>
    <property type="molecule type" value="Genomic_DNA"/>
</dbReference>
<evidence type="ECO:0000256" key="9">
    <source>
        <dbReference type="ARBA" id="ARBA00023235"/>
    </source>
</evidence>
<keyword evidence="4" id="KW-0863">Zinc-finger</keyword>
<keyword evidence="9 10" id="KW-0413">Isomerase</keyword>
<dbReference type="GO" id="GO:0006265">
    <property type="term" value="P:DNA topological change"/>
    <property type="evidence" value="ECO:0007669"/>
    <property type="project" value="UniProtKB-UniRule"/>
</dbReference>
<comment type="caution">
    <text evidence="14">The sequence shown here is derived from an EMBL/GenBank/DDBJ whole genome shotgun (WGS) entry which is preliminary data.</text>
</comment>
<feature type="site" description="Interaction with DNA" evidence="10">
    <location>
        <position position="488"/>
    </location>
</feature>
<name>A0A2M6X027_9BACT</name>
<comment type="similarity">
    <text evidence="2 10">Belongs to the type IA topoisomerase family.</text>
</comment>
<evidence type="ECO:0000256" key="3">
    <source>
        <dbReference type="ARBA" id="ARBA00022723"/>
    </source>
</evidence>
<dbReference type="InterPro" id="IPR005733">
    <property type="entry name" value="TopoI_bac-type"/>
</dbReference>
<dbReference type="PROSITE" id="PS50880">
    <property type="entry name" value="TOPRIM"/>
    <property type="match status" value="1"/>
</dbReference>
<keyword evidence="3" id="KW-0479">Metal-binding</keyword>
<proteinExistence type="inferred from homology"/>
<keyword evidence="5" id="KW-0862">Zinc</keyword>
<reference evidence="15" key="1">
    <citation type="submission" date="2017-09" db="EMBL/GenBank/DDBJ databases">
        <title>Depth-based differentiation of microbial function through sediment-hosted aquifers and enrichment of novel symbionts in the deep terrestrial subsurface.</title>
        <authorList>
            <person name="Probst A.J."/>
            <person name="Ladd B."/>
            <person name="Jarett J.K."/>
            <person name="Geller-Mcgrath D.E."/>
            <person name="Sieber C.M.K."/>
            <person name="Emerson J.B."/>
            <person name="Anantharaman K."/>
            <person name="Thomas B.C."/>
            <person name="Malmstrom R."/>
            <person name="Stieglmeier M."/>
            <person name="Klingl A."/>
            <person name="Woyke T."/>
            <person name="Ryan C.M."/>
            <person name="Banfield J.F."/>
        </authorList>
    </citation>
    <scope>NUCLEOTIDE SEQUENCE [LARGE SCALE GENOMIC DNA]</scope>
</reference>
<dbReference type="PRINTS" id="PR00417">
    <property type="entry name" value="PRTPISMRASEI"/>
</dbReference>
<dbReference type="GO" id="GO:0003677">
    <property type="term" value="F:DNA binding"/>
    <property type="evidence" value="ECO:0007669"/>
    <property type="project" value="UniProtKB-KW"/>
</dbReference>
<evidence type="ECO:0000256" key="10">
    <source>
        <dbReference type="HAMAP-Rule" id="MF_00952"/>
    </source>
</evidence>
<dbReference type="Pfam" id="PF01751">
    <property type="entry name" value="Toprim"/>
    <property type="match status" value="1"/>
</dbReference>
<evidence type="ECO:0000256" key="5">
    <source>
        <dbReference type="ARBA" id="ARBA00022833"/>
    </source>
</evidence>
<dbReference type="InterPro" id="IPR000380">
    <property type="entry name" value="Topo_IA"/>
</dbReference>
<protein>
    <recommendedName>
        <fullName evidence="10">DNA topoisomerase 1</fullName>
        <ecNumber evidence="10">5.6.2.1</ecNumber>
    </recommendedName>
    <alternativeName>
        <fullName evidence="10">DNA topoisomerase I</fullName>
    </alternativeName>
</protein>
<dbReference type="Proteomes" id="UP000230731">
    <property type="component" value="Unassembled WGS sequence"/>
</dbReference>
<feature type="site" description="Interaction with DNA" evidence="10">
    <location>
        <position position="153"/>
    </location>
</feature>
<evidence type="ECO:0000256" key="11">
    <source>
        <dbReference type="SAM" id="MobiDB-lite"/>
    </source>
</evidence>
<accession>A0A2M6X027</accession>
<keyword evidence="6" id="KW-0460">Magnesium</keyword>
<feature type="site" description="Interaction with DNA" evidence="10">
    <location>
        <position position="146"/>
    </location>
</feature>
<comment type="subunit">
    <text evidence="10">Monomer.</text>
</comment>
<dbReference type="InterPro" id="IPR034149">
    <property type="entry name" value="TOPRIM_TopoI"/>
</dbReference>
<dbReference type="GO" id="GO:0003917">
    <property type="term" value="F:DNA topoisomerase type I (single strand cut, ATP-independent) activity"/>
    <property type="evidence" value="ECO:0007669"/>
    <property type="project" value="UniProtKB-UniRule"/>
</dbReference>
<sequence>MKLVIVESPAKAKTIQQYLGHGFTVKSSYGHVRDLPKSKIGVDIDDNFTPQYVVPDRAKKQVAALKKAAASAEEIYFATDEDREGEAIAWHLYALLKPKPDKAKRITFAEITKRAIQSAVAHPRPLDQHLVDAQQARRILDRLVGYELSPLLWKKVRRGLSAGRVQSVAVRLIVEREEERNAFTTREYWSIIARLVHNNRQFTAELYAKDGKKLDKFALASQDDAAVVRTAVTGQMWEVTNIAAKEKKRTPPPPFTTSTLQQTAGNSLGFSSKKTMMLAQQLYEGVELGAEGANGLITYMRTDSVNLADEALAAAKETIAKQFGSDYALATPRRYKTKSKSAQEAHEAIRPTDPGRTPDHVATHLSRDQLRLYRLIWQRTVASQMSEARLHTITADITAGDYTFRARGTRLLFDGFVRALGESAAFKENILPELKKGERPTMQRFDIEQHFTQPPARYSESTLVKALEENGIGRPSTYAPTIDTIQRREYVQKNDDKRFTPTEIGTLVTNLLKEHFPNIVDLKFTAAMEENLDQIAAGEKKWQPVIGSFYTPFHQTIKEKQISLSKKELTEEKTGEICPECGGELVIKLGRFGKFKACSKYPDCKFTDSIGEEKKLENENSGEVCPDCGKPLVLKRGRFGPFLGCSGYPDCKHIKKIEKGTGVTCPLCSKGEIIEKRSKRGRIFYACNRYPDCKNAYWSKPTGENCPDCGTLLVYGAKNTVRCSSKSCKFIQEVKTTE</sequence>
<dbReference type="InterPro" id="IPR006171">
    <property type="entry name" value="TOPRIM_dom"/>
</dbReference>
<dbReference type="Pfam" id="PF01396">
    <property type="entry name" value="Zn_ribbon_Top1"/>
    <property type="match status" value="3"/>
</dbReference>
<feature type="region of interest" description="Interaction with DNA" evidence="10">
    <location>
        <begin position="161"/>
        <end position="166"/>
    </location>
</feature>